<comment type="caution">
    <text evidence="2">The sequence shown here is derived from an EMBL/GenBank/DDBJ whole genome shotgun (WGS) entry which is preliminary data.</text>
</comment>
<keyword evidence="3" id="KW-1185">Reference proteome</keyword>
<gene>
    <name evidence="2" type="ORF">H6A04_06685</name>
</gene>
<name>A0ABS2G3Q6_FUSMR</name>
<sequence length="152" mass="18425">MRNNSFVLKKFIEFMWKKYNTSICFFSKEISDKNILGEYISYSEEKREKRKVVFINLENIDDEITKLFVLFHEIGHFLLEKSNFIQKEEYADFLGYYILKEFHVEKDNISSSKFIKKMNLISIFLLEKDIKKELINIGKLFCYSYKKYLKGE</sequence>
<evidence type="ECO:0000259" key="1">
    <source>
        <dbReference type="Pfam" id="PF06114"/>
    </source>
</evidence>
<dbReference type="EMBL" id="JACJLT010000051">
    <property type="protein sequence ID" value="MBM6875338.1"/>
    <property type="molecule type" value="Genomic_DNA"/>
</dbReference>
<evidence type="ECO:0000313" key="2">
    <source>
        <dbReference type="EMBL" id="MBM6875338.1"/>
    </source>
</evidence>
<dbReference type="Proteomes" id="UP000728968">
    <property type="component" value="Unassembled WGS sequence"/>
</dbReference>
<protein>
    <submittedName>
        <fullName evidence="2">ImmA/IrrE family metallo-endopeptidase</fullName>
    </submittedName>
</protein>
<feature type="domain" description="IrrE N-terminal-like" evidence="1">
    <location>
        <begin position="38"/>
        <end position="92"/>
    </location>
</feature>
<organism evidence="2 3">
    <name type="scientific">Fusobacterium mortiferum</name>
    <dbReference type="NCBI Taxonomy" id="850"/>
    <lineage>
        <taxon>Bacteria</taxon>
        <taxon>Fusobacteriati</taxon>
        <taxon>Fusobacteriota</taxon>
        <taxon>Fusobacteriia</taxon>
        <taxon>Fusobacteriales</taxon>
        <taxon>Fusobacteriaceae</taxon>
        <taxon>Fusobacterium</taxon>
    </lineage>
</organism>
<accession>A0ABS2G3Q6</accession>
<dbReference type="Pfam" id="PF06114">
    <property type="entry name" value="Peptidase_M78"/>
    <property type="match status" value="1"/>
</dbReference>
<evidence type="ECO:0000313" key="3">
    <source>
        <dbReference type="Proteomes" id="UP000728968"/>
    </source>
</evidence>
<dbReference type="RefSeq" id="WP_204716216.1">
    <property type="nucleotide sequence ID" value="NZ_JACJLT010000051.1"/>
</dbReference>
<proteinExistence type="predicted"/>
<dbReference type="InterPro" id="IPR010359">
    <property type="entry name" value="IrrE_HExxH"/>
</dbReference>
<reference evidence="2 3" key="1">
    <citation type="journal article" date="2021" name="Sci. Rep.">
        <title>The distribution of antibiotic resistance genes in chicken gut microbiota commensals.</title>
        <authorList>
            <person name="Juricova H."/>
            <person name="Matiasovicova J."/>
            <person name="Kubasova T."/>
            <person name="Cejkova D."/>
            <person name="Rychlik I."/>
        </authorList>
    </citation>
    <scope>NUCLEOTIDE SEQUENCE [LARGE SCALE GENOMIC DNA]</scope>
    <source>
        <strain evidence="2 3">An425</strain>
    </source>
</reference>